<dbReference type="PIRSF" id="PIRSF006603">
    <property type="entry name" value="DinF"/>
    <property type="match status" value="1"/>
</dbReference>
<dbReference type="PANTHER" id="PTHR43549">
    <property type="entry name" value="MULTIDRUG RESISTANCE PROTEIN YPNP-RELATED"/>
    <property type="match status" value="1"/>
</dbReference>
<evidence type="ECO:0000256" key="2">
    <source>
        <dbReference type="ARBA" id="ARBA00022448"/>
    </source>
</evidence>
<feature type="transmembrane region" description="Helical" evidence="7">
    <location>
        <begin position="392"/>
        <end position="416"/>
    </location>
</feature>
<dbReference type="Pfam" id="PF01554">
    <property type="entry name" value="MatE"/>
    <property type="match status" value="2"/>
</dbReference>
<gene>
    <name evidence="8" type="ordered locus">Mvol_1555</name>
</gene>
<dbReference type="KEGG" id="mvo:Mvol_1555"/>
<evidence type="ECO:0000256" key="4">
    <source>
        <dbReference type="ARBA" id="ARBA00022692"/>
    </source>
</evidence>
<evidence type="ECO:0000256" key="1">
    <source>
        <dbReference type="ARBA" id="ARBA00004651"/>
    </source>
</evidence>
<reference evidence="8 9" key="1">
    <citation type="submission" date="2010-05" db="EMBL/GenBank/DDBJ databases">
        <title>Complete sequence of Methanococcus voltae A3.</title>
        <authorList>
            <consortium name="US DOE Joint Genome Institute"/>
            <person name="Lucas S."/>
            <person name="Copeland A."/>
            <person name="Lapidus A."/>
            <person name="Cheng J.-F."/>
            <person name="Bruce D."/>
            <person name="Goodwin L."/>
            <person name="Pitluck S."/>
            <person name="Lowry S."/>
            <person name="Clum A."/>
            <person name="Land M."/>
            <person name="Hauser L."/>
            <person name="Kyrpides N."/>
            <person name="Mikhailova N."/>
            <person name="Whitman W.B."/>
            <person name="Woyke T."/>
        </authorList>
    </citation>
    <scope>NUCLEOTIDE SEQUENCE [LARGE SCALE GENOMIC DNA]</scope>
    <source>
        <strain evidence="9">ATCC BAA-1334 / A3</strain>
    </source>
</reference>
<feature type="transmembrane region" description="Helical" evidence="7">
    <location>
        <begin position="422"/>
        <end position="441"/>
    </location>
</feature>
<feature type="transmembrane region" description="Helical" evidence="7">
    <location>
        <begin position="168"/>
        <end position="188"/>
    </location>
</feature>
<keyword evidence="9" id="KW-1185">Reference proteome</keyword>
<feature type="transmembrane region" description="Helical" evidence="7">
    <location>
        <begin position="283"/>
        <end position="308"/>
    </location>
</feature>
<dbReference type="AlphaFoldDB" id="D7DQT3"/>
<feature type="transmembrane region" description="Helical" evidence="7">
    <location>
        <begin position="320"/>
        <end position="344"/>
    </location>
</feature>
<proteinExistence type="predicted"/>
<evidence type="ECO:0000256" key="6">
    <source>
        <dbReference type="ARBA" id="ARBA00023136"/>
    </source>
</evidence>
<evidence type="ECO:0000313" key="9">
    <source>
        <dbReference type="Proteomes" id="UP000007722"/>
    </source>
</evidence>
<evidence type="ECO:0000256" key="7">
    <source>
        <dbReference type="SAM" id="Phobius"/>
    </source>
</evidence>
<name>D7DQT3_METV3</name>
<dbReference type="CDD" id="cd13147">
    <property type="entry name" value="MATE_MJ0709_like"/>
    <property type="match status" value="1"/>
</dbReference>
<dbReference type="InParanoid" id="D7DQT3"/>
<dbReference type="InterPro" id="IPR002528">
    <property type="entry name" value="MATE_fam"/>
</dbReference>
<dbReference type="GO" id="GO:0042910">
    <property type="term" value="F:xenobiotic transmembrane transporter activity"/>
    <property type="evidence" value="ECO:0007669"/>
    <property type="project" value="InterPro"/>
</dbReference>
<feature type="transmembrane region" description="Helical" evidence="7">
    <location>
        <begin position="194"/>
        <end position="214"/>
    </location>
</feature>
<feature type="transmembrane region" description="Helical" evidence="7">
    <location>
        <begin position="50"/>
        <end position="78"/>
    </location>
</feature>
<dbReference type="NCBIfam" id="TIGR00797">
    <property type="entry name" value="matE"/>
    <property type="match status" value="1"/>
</dbReference>
<dbReference type="GO" id="GO:0015297">
    <property type="term" value="F:antiporter activity"/>
    <property type="evidence" value="ECO:0007669"/>
    <property type="project" value="InterPro"/>
</dbReference>
<keyword evidence="5 7" id="KW-1133">Transmembrane helix</keyword>
<feature type="transmembrane region" description="Helical" evidence="7">
    <location>
        <begin position="356"/>
        <end position="380"/>
    </location>
</feature>
<organism evidence="8 9">
    <name type="scientific">Methanococcus voltae (strain ATCC BAA-1334 / A3)</name>
    <dbReference type="NCBI Taxonomy" id="456320"/>
    <lineage>
        <taxon>Archaea</taxon>
        <taxon>Methanobacteriati</taxon>
        <taxon>Methanobacteriota</taxon>
        <taxon>Methanomada group</taxon>
        <taxon>Methanococci</taxon>
        <taxon>Methanococcales</taxon>
        <taxon>Methanococcaceae</taxon>
        <taxon>Methanococcus</taxon>
    </lineage>
</organism>
<keyword evidence="3" id="KW-1003">Cell membrane</keyword>
<evidence type="ECO:0000256" key="5">
    <source>
        <dbReference type="ARBA" id="ARBA00022989"/>
    </source>
</evidence>
<dbReference type="GO" id="GO:0005886">
    <property type="term" value="C:plasma membrane"/>
    <property type="evidence" value="ECO:0007669"/>
    <property type="project" value="UniProtKB-SubCell"/>
</dbReference>
<feature type="transmembrane region" description="Helical" evidence="7">
    <location>
        <begin position="98"/>
        <end position="115"/>
    </location>
</feature>
<dbReference type="STRING" id="456320.Mvol_1555"/>
<evidence type="ECO:0000313" key="8">
    <source>
        <dbReference type="EMBL" id="ADI37210.1"/>
    </source>
</evidence>
<keyword evidence="2" id="KW-0813">Transport</keyword>
<evidence type="ECO:0000256" key="3">
    <source>
        <dbReference type="ARBA" id="ARBA00022475"/>
    </source>
</evidence>
<dbReference type="FunCoup" id="D7DQT3">
    <property type="interactions" value="49"/>
</dbReference>
<dbReference type="EMBL" id="CP002057">
    <property type="protein sequence ID" value="ADI37210.1"/>
    <property type="molecule type" value="Genomic_DNA"/>
</dbReference>
<protein>
    <submittedName>
        <fullName evidence="8">MATE efflux family protein</fullName>
    </submittedName>
</protein>
<dbReference type="InterPro" id="IPR052031">
    <property type="entry name" value="Membrane_Transporter-Flippase"/>
</dbReference>
<keyword evidence="6 7" id="KW-0472">Membrane</keyword>
<dbReference type="InterPro" id="IPR048279">
    <property type="entry name" value="MdtK-like"/>
</dbReference>
<accession>D7DQT3</accession>
<sequence length="460" mass="49727">METQGVSNLLGDPKKAILKISTPLIVAMLIQSLYNLVDTIWVAGLGDSSLAAVGVFFPFFFILMAISNGVGIGASSAISRRIGQKNKEKASTIAEQSVLLSLLLGIVVIVVIPFLKTIFLGLGFEEDVSNLAYDYGSIMILGSIILFFTNMGSSILRGEGNTKKPMYAIIAGSIVNIILDPIFIYVLGWGIKGAALATVISMLITGLLFAYWIFISKSNYVNMKFSKENLKPNFAIYNEIFKVGFPASLSQISMSLSMFAMNYIIAIVGGTAGIAIYSTGWRIVSLGVIPLHAIAGGVVAVAGAAYGACKPQKIEDAYKFAIKFAVIAEAIVAVIILMLTPQIAYLFTYSESSAHLYGGIITFMKYMFLFYPTVPLGMLTSAMFQGINKGRYSLVLTIFRSIFMQLLASYVFAFTLGYGLEGVWIGILVGNIISVLIMYAIGRSVITKLKKTLSKSTVDF</sequence>
<feature type="transmembrane region" description="Helical" evidence="7">
    <location>
        <begin position="259"/>
        <end position="277"/>
    </location>
</feature>
<dbReference type="PANTHER" id="PTHR43549:SF2">
    <property type="entry name" value="MULTIDRUG RESISTANCE PROTEIN NORM-RELATED"/>
    <property type="match status" value="1"/>
</dbReference>
<dbReference type="Proteomes" id="UP000007722">
    <property type="component" value="Chromosome"/>
</dbReference>
<keyword evidence="4 7" id="KW-0812">Transmembrane</keyword>
<dbReference type="HOGENOM" id="CLU_012893_0_1_2"/>
<feature type="transmembrane region" description="Helical" evidence="7">
    <location>
        <begin position="24"/>
        <end position="44"/>
    </location>
</feature>
<comment type="subcellular location">
    <subcellularLocation>
        <location evidence="1">Cell membrane</location>
        <topology evidence="1">Multi-pass membrane protein</topology>
    </subcellularLocation>
</comment>
<dbReference type="eggNOG" id="arCOG01731">
    <property type="taxonomic scope" value="Archaea"/>
</dbReference>
<feature type="transmembrane region" description="Helical" evidence="7">
    <location>
        <begin position="135"/>
        <end position="156"/>
    </location>
</feature>